<accession>A0ACC2K4C2</accession>
<gene>
    <name evidence="1" type="ORF">MRB53_035325</name>
</gene>
<sequence length="365" mass="39762">MLEPRKRDSIYKANEHGPARPLPISSQELQETSHLASNGFSGEIPSNLASCLYLNVVNLTDNKLKGQIPWELGRLNRLHNFTVANNSLSGQIPYILNSSPPQNFVNNLGLCGIPLVPCKGPPRKSLTLVIIGSAAGGLVFAALIIAVLVYCLFGVSENEAEDVQGSGWVNAMKETKGFKISMFEKSFPRMRLFNLINATNNFSKINIIDSGRTGTTYKAIISDGSLLMNPEHSHLSISLDGNLDGSTYNAPEYTNTLVATPKGDVYSFGMVILELVSGKTPAQVSKAMKNVEDNITKWVTYLLNLYANDNSLNGSWCEGEITRFLNVAFACVVSAPENRPTMLEVYQALSGIGARYGFIGEEEES</sequence>
<evidence type="ECO:0000313" key="2">
    <source>
        <dbReference type="Proteomes" id="UP001234297"/>
    </source>
</evidence>
<proteinExistence type="predicted"/>
<reference evidence="1 2" key="1">
    <citation type="journal article" date="2022" name="Hortic Res">
        <title>A haplotype resolved chromosomal level avocado genome allows analysis of novel avocado genes.</title>
        <authorList>
            <person name="Nath O."/>
            <person name="Fletcher S.J."/>
            <person name="Hayward A."/>
            <person name="Shaw L.M."/>
            <person name="Masouleh A.K."/>
            <person name="Furtado A."/>
            <person name="Henry R.J."/>
            <person name="Mitter N."/>
        </authorList>
    </citation>
    <scope>NUCLEOTIDE SEQUENCE [LARGE SCALE GENOMIC DNA]</scope>
    <source>
        <strain evidence="2">cv. Hass</strain>
    </source>
</reference>
<protein>
    <submittedName>
        <fullName evidence="1">Uncharacterized protein</fullName>
    </submittedName>
</protein>
<dbReference type="Proteomes" id="UP001234297">
    <property type="component" value="Chromosome 12"/>
</dbReference>
<dbReference type="EMBL" id="CM056820">
    <property type="protein sequence ID" value="KAJ8615953.1"/>
    <property type="molecule type" value="Genomic_DNA"/>
</dbReference>
<evidence type="ECO:0000313" key="1">
    <source>
        <dbReference type="EMBL" id="KAJ8615953.1"/>
    </source>
</evidence>
<comment type="caution">
    <text evidence="1">The sequence shown here is derived from an EMBL/GenBank/DDBJ whole genome shotgun (WGS) entry which is preliminary data.</text>
</comment>
<organism evidence="1 2">
    <name type="scientific">Persea americana</name>
    <name type="common">Avocado</name>
    <dbReference type="NCBI Taxonomy" id="3435"/>
    <lineage>
        <taxon>Eukaryota</taxon>
        <taxon>Viridiplantae</taxon>
        <taxon>Streptophyta</taxon>
        <taxon>Embryophyta</taxon>
        <taxon>Tracheophyta</taxon>
        <taxon>Spermatophyta</taxon>
        <taxon>Magnoliopsida</taxon>
        <taxon>Magnoliidae</taxon>
        <taxon>Laurales</taxon>
        <taxon>Lauraceae</taxon>
        <taxon>Persea</taxon>
    </lineage>
</organism>
<name>A0ACC2K4C2_PERAE</name>
<keyword evidence="2" id="KW-1185">Reference proteome</keyword>